<feature type="transmembrane region" description="Helical" evidence="1">
    <location>
        <begin position="178"/>
        <end position="198"/>
    </location>
</feature>
<feature type="domain" description="DUF6534" evidence="2">
    <location>
        <begin position="182"/>
        <end position="236"/>
    </location>
</feature>
<dbReference type="Proteomes" id="UP000620124">
    <property type="component" value="Unassembled WGS sequence"/>
</dbReference>
<evidence type="ECO:0000256" key="1">
    <source>
        <dbReference type="SAM" id="Phobius"/>
    </source>
</evidence>
<organism evidence="3 4">
    <name type="scientific">Mycena venus</name>
    <dbReference type="NCBI Taxonomy" id="2733690"/>
    <lineage>
        <taxon>Eukaryota</taxon>
        <taxon>Fungi</taxon>
        <taxon>Dikarya</taxon>
        <taxon>Basidiomycota</taxon>
        <taxon>Agaricomycotina</taxon>
        <taxon>Agaricomycetes</taxon>
        <taxon>Agaricomycetidae</taxon>
        <taxon>Agaricales</taxon>
        <taxon>Marasmiineae</taxon>
        <taxon>Mycenaceae</taxon>
        <taxon>Mycena</taxon>
    </lineage>
</organism>
<gene>
    <name evidence="3" type="ORF">MVEN_00847200</name>
</gene>
<feature type="transmembrane region" description="Helical" evidence="1">
    <location>
        <begin position="6"/>
        <end position="25"/>
    </location>
</feature>
<protein>
    <recommendedName>
        <fullName evidence="2">DUF6534 domain-containing protein</fullName>
    </recommendedName>
</protein>
<evidence type="ECO:0000313" key="3">
    <source>
        <dbReference type="EMBL" id="KAF7358002.1"/>
    </source>
</evidence>
<dbReference type="EMBL" id="JACAZI010000006">
    <property type="protein sequence ID" value="KAF7358002.1"/>
    <property type="molecule type" value="Genomic_DNA"/>
</dbReference>
<feature type="transmembrane region" description="Helical" evidence="1">
    <location>
        <begin position="315"/>
        <end position="337"/>
    </location>
</feature>
<sequence length="342" mass="37259">MPGVTLLFGPMLIGVVLNMILYGAMFTQMVRYYQLYTHDSMWIRYFMLYLLLVETAGLIVEAGIIYEPLITQFGKEVAITISPKLLPGDSILIVSCSLTFFTPPNKRLHPCHQCIVSAPIQLFTAWRISVITQSLILPGIIALLSLGSFGAGIAVSAIVSTNPEFQNFAHFTSEVTLWLVLSAVCDIVIAVGMTHALYTRKTGFSAVDGQINRIIRLTVETGALTAITALVDLMLFPCLSENIDELYRGLPTLEFVYLLDACDVELSGAETGFRCGACSDGAANVCASPEYPHTPAGFLVHPWFKIGSSFQDAMLILYLCLIVRLGAVSALTCARFATPIPN</sequence>
<feature type="transmembrane region" description="Helical" evidence="1">
    <location>
        <begin position="46"/>
        <end position="65"/>
    </location>
</feature>
<keyword evidence="1" id="KW-0812">Transmembrane</keyword>
<dbReference type="PANTHER" id="PTHR40465">
    <property type="entry name" value="CHROMOSOME 1, WHOLE GENOME SHOTGUN SEQUENCE"/>
    <property type="match status" value="1"/>
</dbReference>
<keyword evidence="1" id="KW-0472">Membrane</keyword>
<comment type="caution">
    <text evidence="3">The sequence shown here is derived from an EMBL/GenBank/DDBJ whole genome shotgun (WGS) entry which is preliminary data.</text>
</comment>
<keyword evidence="4" id="KW-1185">Reference proteome</keyword>
<dbReference type="OrthoDB" id="3265526at2759"/>
<keyword evidence="1" id="KW-1133">Transmembrane helix</keyword>
<dbReference type="AlphaFoldDB" id="A0A8H7D3G0"/>
<name>A0A8H7D3G0_9AGAR</name>
<proteinExistence type="predicted"/>
<dbReference type="PANTHER" id="PTHR40465:SF1">
    <property type="entry name" value="DUF6534 DOMAIN-CONTAINING PROTEIN"/>
    <property type="match status" value="1"/>
</dbReference>
<accession>A0A8H7D3G0</accession>
<dbReference type="InterPro" id="IPR045339">
    <property type="entry name" value="DUF6534"/>
</dbReference>
<dbReference type="Pfam" id="PF20152">
    <property type="entry name" value="DUF6534"/>
    <property type="match status" value="1"/>
</dbReference>
<evidence type="ECO:0000259" key="2">
    <source>
        <dbReference type="Pfam" id="PF20152"/>
    </source>
</evidence>
<evidence type="ECO:0000313" key="4">
    <source>
        <dbReference type="Proteomes" id="UP000620124"/>
    </source>
</evidence>
<feature type="transmembrane region" description="Helical" evidence="1">
    <location>
        <begin position="135"/>
        <end position="158"/>
    </location>
</feature>
<reference evidence="3" key="1">
    <citation type="submission" date="2020-05" db="EMBL/GenBank/DDBJ databases">
        <title>Mycena genomes resolve the evolution of fungal bioluminescence.</title>
        <authorList>
            <person name="Tsai I.J."/>
        </authorList>
    </citation>
    <scope>NUCLEOTIDE SEQUENCE</scope>
    <source>
        <strain evidence="3">CCC161011</strain>
    </source>
</reference>